<accession>A0A2U3PE89</accession>
<feature type="domain" description="AB hydrolase-1" evidence="1">
    <location>
        <begin position="18"/>
        <end position="245"/>
    </location>
</feature>
<dbReference type="RefSeq" id="WP_077080564.1">
    <property type="nucleotide sequence ID" value="NZ_FUEZ01000004.1"/>
</dbReference>
<dbReference type="OrthoDB" id="9773549at2"/>
<dbReference type="InterPro" id="IPR029058">
    <property type="entry name" value="AB_hydrolase_fold"/>
</dbReference>
<evidence type="ECO:0000313" key="3">
    <source>
        <dbReference type="Proteomes" id="UP000240424"/>
    </source>
</evidence>
<dbReference type="GO" id="GO:0006654">
    <property type="term" value="P:phosphatidic acid biosynthetic process"/>
    <property type="evidence" value="ECO:0007669"/>
    <property type="project" value="TreeGrafter"/>
</dbReference>
<keyword evidence="3" id="KW-1185">Reference proteome</keyword>
<gene>
    <name evidence="2" type="ORF">MNAB215_4271</name>
</gene>
<dbReference type="AlphaFoldDB" id="A0A2U3PE89"/>
<keyword evidence="2" id="KW-0378">Hydrolase</keyword>
<reference evidence="2 3" key="1">
    <citation type="submission" date="2017-01" db="EMBL/GenBank/DDBJ databases">
        <authorList>
            <consortium name="Urmite Genomes"/>
        </authorList>
    </citation>
    <scope>NUCLEOTIDE SEQUENCE [LARGE SCALE GENOMIC DNA]</scope>
    <source>
        <strain evidence="2 3">AB215</strain>
    </source>
</reference>
<name>A0A2U3PE89_9MYCO</name>
<dbReference type="Gene3D" id="3.40.50.1820">
    <property type="entry name" value="alpha/beta hydrolase"/>
    <property type="match status" value="1"/>
</dbReference>
<dbReference type="InterPro" id="IPR000073">
    <property type="entry name" value="AB_hydrolase_1"/>
</dbReference>
<organism evidence="2 3">
    <name type="scientific">Mycobacterium numidiamassiliense</name>
    <dbReference type="NCBI Taxonomy" id="1841861"/>
    <lineage>
        <taxon>Bacteria</taxon>
        <taxon>Bacillati</taxon>
        <taxon>Actinomycetota</taxon>
        <taxon>Actinomycetes</taxon>
        <taxon>Mycobacteriales</taxon>
        <taxon>Mycobacteriaceae</taxon>
        <taxon>Mycobacterium</taxon>
    </lineage>
</organism>
<dbReference type="GO" id="GO:0042171">
    <property type="term" value="F:lysophosphatidic acid acyltransferase activity"/>
    <property type="evidence" value="ECO:0007669"/>
    <property type="project" value="TreeGrafter"/>
</dbReference>
<dbReference type="EMBL" id="FUEZ01000004">
    <property type="protein sequence ID" value="SPM42053.1"/>
    <property type="molecule type" value="Genomic_DNA"/>
</dbReference>
<proteinExistence type="predicted"/>
<sequence length="265" mass="29187">MLEVIDKAPQRESGKPPLLFVHGAWHGAWCWDEYFLDFFAAKGYRSLALSLRGHGNSTAPKSMRLCSIADFVDDVDSVAKSLPEPPVVVGHSLGGFVVQKYLEAHDVPGAVLLASAPISGIAGFLLRRLKRHPWYTGTALAQTKSLRGVGGTPALARETFFSASTPEADVLRYTALLSEEYAWKIALDMLWQNLPKAERVTTPLLILGADDDMCFTQREVHDTAAAYGTQAEFFPGMSHDMMLDPGWNVVAERIHAWVEKGYHTS</sequence>
<dbReference type="SUPFAM" id="SSF53474">
    <property type="entry name" value="alpha/beta-Hydrolases"/>
    <property type="match status" value="1"/>
</dbReference>
<dbReference type="STRING" id="1841861.GCA_900157365_02591"/>
<protein>
    <submittedName>
        <fullName evidence="2">Lysophospholipase, alpha-beta hydrolase superfamily</fullName>
    </submittedName>
</protein>
<evidence type="ECO:0000313" key="2">
    <source>
        <dbReference type="EMBL" id="SPM42053.1"/>
    </source>
</evidence>
<dbReference type="GO" id="GO:0055088">
    <property type="term" value="P:lipid homeostasis"/>
    <property type="evidence" value="ECO:0007669"/>
    <property type="project" value="TreeGrafter"/>
</dbReference>
<dbReference type="PANTHER" id="PTHR42886:SF42">
    <property type="entry name" value="ALPHA_BETA-HYDROLASES SUPERFAMILY PROTEIN"/>
    <property type="match status" value="1"/>
</dbReference>
<dbReference type="Proteomes" id="UP000240424">
    <property type="component" value="Unassembled WGS sequence"/>
</dbReference>
<dbReference type="GO" id="GO:0052689">
    <property type="term" value="F:carboxylic ester hydrolase activity"/>
    <property type="evidence" value="ECO:0007669"/>
    <property type="project" value="TreeGrafter"/>
</dbReference>
<dbReference type="PANTHER" id="PTHR42886">
    <property type="entry name" value="RE40534P-RELATED"/>
    <property type="match status" value="1"/>
</dbReference>
<evidence type="ECO:0000259" key="1">
    <source>
        <dbReference type="Pfam" id="PF12697"/>
    </source>
</evidence>
<dbReference type="Pfam" id="PF12697">
    <property type="entry name" value="Abhydrolase_6"/>
    <property type="match status" value="1"/>
</dbReference>